<dbReference type="AlphaFoldDB" id="A0A5P1ELP0"/>
<dbReference type="Gramene" id="ONK65709">
    <property type="protein sequence ID" value="ONK65709"/>
    <property type="gene ID" value="A4U43_C06F130"/>
</dbReference>
<evidence type="ECO:0000259" key="4">
    <source>
        <dbReference type="PROSITE" id="PS50882"/>
    </source>
</evidence>
<dbReference type="GO" id="GO:2000031">
    <property type="term" value="P:regulation of salicylic acid mediated signaling pathway"/>
    <property type="evidence" value="ECO:0007669"/>
    <property type="project" value="EnsemblPlants"/>
</dbReference>
<feature type="compositionally biased region" description="Low complexity" evidence="2">
    <location>
        <begin position="133"/>
        <end position="149"/>
    </location>
</feature>
<feature type="region of interest" description="Disordered" evidence="2">
    <location>
        <begin position="105"/>
        <end position="173"/>
    </location>
</feature>
<sequence>MKADACGFLHQYDKARMPVCRFFRLYGECREQDCVYKHTNDDIKECNMYKLGFCPNGPDCRYRHVKQPGPPPTVEEVFQKIQHLSSFNYGSGNRFFQHKNTGYNQQAERPQFPQGPAVANQPTAVRPPTTVEPPSMQQQQPQTQQSQPQHVRENQVQSVPNGSSNLANRAASPLPQGQSRYFIVKSCNRENLEISVQQGVWATQRSNEAKLNEAFESTENVILIFSVNRTRHFQGCAKMTSKIGGFIGGGNWKYAHGTAHYGRNFSVKWLKLCELSFNKTHHLRNPYNDNLPVKISRDCQELEPFIGEQLASMLYLEPDSQLMEMLIAAESKREEEKAKGVSNDDASDNPDIVLFEDNEEEEEEEESEEEEDSIGQGGAQGRGRGRGGMMWQGHMPMARGGRPFLRGFPPVMMGGDGFGYPDSFGTPDMFGVPPRGMMFGGYGPRFGGGDFGGGGMMFPGRPPQPGPVFPMGMGGMMMGNANRPPFMGGMPGGMGRPGRPSQLSPFLHPQPPPLPNNNNNRIVKKEQSRTANDSRYEVATEGGGGDKFVGSRSSLQNEESESEDEAAPRRSRYGEGSKKKRWESEAEAGSEQWETPGPEPQNQ</sequence>
<gene>
    <name evidence="5" type="ORF">A4U43_C06F130</name>
</gene>
<feature type="compositionally biased region" description="Low complexity" evidence="2">
    <location>
        <begin position="497"/>
        <end position="507"/>
    </location>
</feature>
<dbReference type="InterPro" id="IPR007275">
    <property type="entry name" value="YTH_domain"/>
</dbReference>
<proteinExistence type="predicted"/>
<dbReference type="GO" id="GO:0003729">
    <property type="term" value="F:mRNA binding"/>
    <property type="evidence" value="ECO:0007669"/>
    <property type="project" value="EnsemblPlants"/>
</dbReference>
<feature type="domain" description="C3H1-type" evidence="3">
    <location>
        <begin position="40"/>
        <end position="67"/>
    </location>
</feature>
<dbReference type="GO" id="GO:0005516">
    <property type="term" value="F:calmodulin binding"/>
    <property type="evidence" value="ECO:0007669"/>
    <property type="project" value="EnsemblPlants"/>
</dbReference>
<dbReference type="GO" id="GO:0000398">
    <property type="term" value="P:mRNA splicing, via spliceosome"/>
    <property type="evidence" value="ECO:0007669"/>
    <property type="project" value="TreeGrafter"/>
</dbReference>
<feature type="compositionally biased region" description="Gly residues" evidence="2">
    <location>
        <begin position="375"/>
        <end position="390"/>
    </location>
</feature>
<dbReference type="SMART" id="SM00356">
    <property type="entry name" value="ZnF_C3H1"/>
    <property type="match status" value="2"/>
</dbReference>
<feature type="compositionally biased region" description="Basic and acidic residues" evidence="2">
    <location>
        <begin position="523"/>
        <end position="538"/>
    </location>
</feature>
<dbReference type="EMBL" id="CM007386">
    <property type="protein sequence ID" value="ONK65709.1"/>
    <property type="molecule type" value="Genomic_DNA"/>
</dbReference>
<name>A0A5P1ELP0_ASPOF</name>
<feature type="compositionally biased region" description="Acidic residues" evidence="2">
    <location>
        <begin position="357"/>
        <end position="373"/>
    </location>
</feature>
<feature type="domain" description="YTH" evidence="4">
    <location>
        <begin position="179"/>
        <end position="314"/>
    </location>
</feature>
<dbReference type="InterPro" id="IPR000571">
    <property type="entry name" value="Znf_CCCH"/>
</dbReference>
<dbReference type="PANTHER" id="PTHR12357:SF119">
    <property type="entry name" value="30-KDA CLEAVAGE AND POLYADENYLATION SPECIFICITY FACTOR 30"/>
    <property type="match status" value="1"/>
</dbReference>
<protein>
    <submittedName>
        <fullName evidence="5">Uncharacterized protein</fullName>
    </submittedName>
</protein>
<evidence type="ECO:0000259" key="3">
    <source>
        <dbReference type="PROSITE" id="PS50103"/>
    </source>
</evidence>
<dbReference type="GO" id="GO:0031440">
    <property type="term" value="P:regulation of mRNA 3'-end processing"/>
    <property type="evidence" value="ECO:0007669"/>
    <property type="project" value="EnsemblPlants"/>
</dbReference>
<feature type="compositionally biased region" description="Polar residues" evidence="2">
    <location>
        <begin position="154"/>
        <end position="167"/>
    </location>
</feature>
<dbReference type="Gene3D" id="3.10.590.10">
    <property type="entry name" value="ph1033 like domains"/>
    <property type="match status" value="1"/>
</dbReference>
<evidence type="ECO:0000256" key="2">
    <source>
        <dbReference type="SAM" id="MobiDB-lite"/>
    </source>
</evidence>
<dbReference type="GO" id="GO:0008270">
    <property type="term" value="F:zinc ion binding"/>
    <property type="evidence" value="ECO:0007669"/>
    <property type="project" value="UniProtKB-KW"/>
</dbReference>
<evidence type="ECO:0000256" key="1">
    <source>
        <dbReference type="PROSITE-ProRule" id="PRU00723"/>
    </source>
</evidence>
<dbReference type="GO" id="GO:0048024">
    <property type="term" value="P:regulation of mRNA splicing, via spliceosome"/>
    <property type="evidence" value="ECO:0007669"/>
    <property type="project" value="TreeGrafter"/>
</dbReference>
<dbReference type="SMR" id="A0A5P1ELP0"/>
<dbReference type="OrthoDB" id="306690at2759"/>
<dbReference type="OMA" id="VGMAPFM"/>
<dbReference type="GO" id="GO:0031124">
    <property type="term" value="P:mRNA 3'-end processing"/>
    <property type="evidence" value="ECO:0007669"/>
    <property type="project" value="EnsemblPlants"/>
</dbReference>
<dbReference type="Proteomes" id="UP000243459">
    <property type="component" value="Chromosome 6"/>
</dbReference>
<dbReference type="GO" id="GO:0034052">
    <property type="term" value="P:positive regulation of plant-type hypersensitive response"/>
    <property type="evidence" value="ECO:0007669"/>
    <property type="project" value="EnsemblPlants"/>
</dbReference>
<dbReference type="InterPro" id="IPR045168">
    <property type="entry name" value="YTH_prot"/>
</dbReference>
<evidence type="ECO:0000313" key="5">
    <source>
        <dbReference type="EMBL" id="ONK65709.1"/>
    </source>
</evidence>
<dbReference type="GO" id="GO:0006979">
    <property type="term" value="P:response to oxidative stress"/>
    <property type="evidence" value="ECO:0007669"/>
    <property type="project" value="EnsemblPlants"/>
</dbReference>
<feature type="compositionally biased region" description="Basic and acidic residues" evidence="2">
    <location>
        <begin position="566"/>
        <end position="577"/>
    </location>
</feature>
<dbReference type="GO" id="GO:0005654">
    <property type="term" value="C:nucleoplasm"/>
    <property type="evidence" value="ECO:0007669"/>
    <property type="project" value="TreeGrafter"/>
</dbReference>
<accession>A0A5P1ELP0</accession>
<keyword evidence="1" id="KW-0479">Metal-binding</keyword>
<keyword evidence="1" id="KW-0862">Zinc</keyword>
<keyword evidence="1" id="KW-0863">Zinc-finger</keyword>
<reference evidence="6" key="1">
    <citation type="journal article" date="2017" name="Nat. Commun.">
        <title>The asparagus genome sheds light on the origin and evolution of a young Y chromosome.</title>
        <authorList>
            <person name="Harkess A."/>
            <person name="Zhou J."/>
            <person name="Xu C."/>
            <person name="Bowers J.E."/>
            <person name="Van der Hulst R."/>
            <person name="Ayyampalayam S."/>
            <person name="Mercati F."/>
            <person name="Riccardi P."/>
            <person name="McKain M.R."/>
            <person name="Kakrana A."/>
            <person name="Tang H."/>
            <person name="Ray J."/>
            <person name="Groenendijk J."/>
            <person name="Arikit S."/>
            <person name="Mathioni S.M."/>
            <person name="Nakano M."/>
            <person name="Shan H."/>
            <person name="Telgmann-Rauber A."/>
            <person name="Kanno A."/>
            <person name="Yue Z."/>
            <person name="Chen H."/>
            <person name="Li W."/>
            <person name="Chen Y."/>
            <person name="Xu X."/>
            <person name="Zhang Y."/>
            <person name="Luo S."/>
            <person name="Chen H."/>
            <person name="Gao J."/>
            <person name="Mao Z."/>
            <person name="Pires J.C."/>
            <person name="Luo M."/>
            <person name="Kudrna D."/>
            <person name="Wing R.A."/>
            <person name="Meyers B.C."/>
            <person name="Yi K."/>
            <person name="Kong H."/>
            <person name="Lavrijsen P."/>
            <person name="Sunseri F."/>
            <person name="Falavigna A."/>
            <person name="Ye Y."/>
            <person name="Leebens-Mack J.H."/>
            <person name="Chen G."/>
        </authorList>
    </citation>
    <scope>NUCLEOTIDE SEQUENCE [LARGE SCALE GENOMIC DNA]</scope>
    <source>
        <strain evidence="6">cv. DH0086</strain>
    </source>
</reference>
<dbReference type="PROSITE" id="PS50882">
    <property type="entry name" value="YTH"/>
    <property type="match status" value="1"/>
</dbReference>
<dbReference type="GO" id="GO:0005737">
    <property type="term" value="C:cytoplasm"/>
    <property type="evidence" value="ECO:0007669"/>
    <property type="project" value="EnsemblPlants"/>
</dbReference>
<keyword evidence="6" id="KW-1185">Reference proteome</keyword>
<dbReference type="PANTHER" id="PTHR12357">
    <property type="entry name" value="YTH YT521-B HOMOLOGY DOMAIN-CONTAINING"/>
    <property type="match status" value="1"/>
</dbReference>
<evidence type="ECO:0000313" key="6">
    <source>
        <dbReference type="Proteomes" id="UP000243459"/>
    </source>
</evidence>
<feature type="region of interest" description="Disordered" evidence="2">
    <location>
        <begin position="482"/>
        <end position="603"/>
    </location>
</feature>
<feature type="region of interest" description="Disordered" evidence="2">
    <location>
        <begin position="357"/>
        <end position="391"/>
    </location>
</feature>
<dbReference type="Pfam" id="PF04146">
    <property type="entry name" value="YTH"/>
    <property type="match status" value="1"/>
</dbReference>
<dbReference type="GO" id="GO:0004521">
    <property type="term" value="F:RNA endonuclease activity"/>
    <property type="evidence" value="ECO:0007669"/>
    <property type="project" value="EnsemblPlants"/>
</dbReference>
<dbReference type="PROSITE" id="PS50103">
    <property type="entry name" value="ZF_C3H1"/>
    <property type="match status" value="1"/>
</dbReference>
<dbReference type="CDD" id="cd21134">
    <property type="entry name" value="YTH"/>
    <property type="match status" value="1"/>
</dbReference>
<dbReference type="Gene3D" id="4.10.1000.10">
    <property type="entry name" value="Zinc finger, CCCH-type"/>
    <property type="match status" value="1"/>
</dbReference>
<dbReference type="GO" id="GO:1990247">
    <property type="term" value="F:N6-methyladenosine-containing RNA reader activity"/>
    <property type="evidence" value="ECO:0007669"/>
    <property type="project" value="TreeGrafter"/>
</dbReference>
<organism evidence="5 6">
    <name type="scientific">Asparagus officinalis</name>
    <name type="common">Garden asparagus</name>
    <dbReference type="NCBI Taxonomy" id="4686"/>
    <lineage>
        <taxon>Eukaryota</taxon>
        <taxon>Viridiplantae</taxon>
        <taxon>Streptophyta</taxon>
        <taxon>Embryophyta</taxon>
        <taxon>Tracheophyta</taxon>
        <taxon>Spermatophyta</taxon>
        <taxon>Magnoliopsida</taxon>
        <taxon>Liliopsida</taxon>
        <taxon>Asparagales</taxon>
        <taxon>Asparagaceae</taxon>
        <taxon>Asparagoideae</taxon>
        <taxon>Asparagus</taxon>
    </lineage>
</organism>
<feature type="zinc finger region" description="C3H1-type" evidence="1">
    <location>
        <begin position="40"/>
        <end position="67"/>
    </location>
</feature>